<sequence length="164" mass="17599">MMLLKEAQNSLKDDIGRKCVAFGERSFVGGAPKVDASSQVIETLSIALIDSLANKEEVIALKDETEDSFKDDIGRTCVAFGECAFVGDTHNADVAGQGVETVPVALINGVINKEGVTALKDEAKDSIEEKKLAGTLLLLESVLLLKMLMWVFNSGYRDFVGGTE</sequence>
<name>A0ACC2C2J1_DIPCM</name>
<protein>
    <submittedName>
        <fullName evidence="1">Uncharacterized protein</fullName>
    </submittedName>
</protein>
<proteinExistence type="predicted"/>
<organism evidence="1 2">
    <name type="scientific">Diphasiastrum complanatum</name>
    <name type="common">Issler's clubmoss</name>
    <name type="synonym">Lycopodium complanatum</name>
    <dbReference type="NCBI Taxonomy" id="34168"/>
    <lineage>
        <taxon>Eukaryota</taxon>
        <taxon>Viridiplantae</taxon>
        <taxon>Streptophyta</taxon>
        <taxon>Embryophyta</taxon>
        <taxon>Tracheophyta</taxon>
        <taxon>Lycopodiopsida</taxon>
        <taxon>Lycopodiales</taxon>
        <taxon>Lycopodiaceae</taxon>
        <taxon>Lycopodioideae</taxon>
        <taxon>Diphasiastrum</taxon>
    </lineage>
</organism>
<comment type="caution">
    <text evidence="1">The sequence shown here is derived from an EMBL/GenBank/DDBJ whole genome shotgun (WGS) entry which is preliminary data.</text>
</comment>
<gene>
    <name evidence="1" type="ORF">O6H91_12G060500</name>
</gene>
<dbReference type="EMBL" id="CM055103">
    <property type="protein sequence ID" value="KAJ7536224.1"/>
    <property type="molecule type" value="Genomic_DNA"/>
</dbReference>
<keyword evidence="2" id="KW-1185">Reference proteome</keyword>
<accession>A0ACC2C2J1</accession>
<evidence type="ECO:0000313" key="1">
    <source>
        <dbReference type="EMBL" id="KAJ7536224.1"/>
    </source>
</evidence>
<reference evidence="2" key="1">
    <citation type="journal article" date="2024" name="Proc. Natl. Acad. Sci. U.S.A.">
        <title>Extraordinary preservation of gene collinearity over three hundred million years revealed in homosporous lycophytes.</title>
        <authorList>
            <person name="Li C."/>
            <person name="Wickell D."/>
            <person name="Kuo L.Y."/>
            <person name="Chen X."/>
            <person name="Nie B."/>
            <person name="Liao X."/>
            <person name="Peng D."/>
            <person name="Ji J."/>
            <person name="Jenkins J."/>
            <person name="Williams M."/>
            <person name="Shu S."/>
            <person name="Plott C."/>
            <person name="Barry K."/>
            <person name="Rajasekar S."/>
            <person name="Grimwood J."/>
            <person name="Han X."/>
            <person name="Sun S."/>
            <person name="Hou Z."/>
            <person name="He W."/>
            <person name="Dai G."/>
            <person name="Sun C."/>
            <person name="Schmutz J."/>
            <person name="Leebens-Mack J.H."/>
            <person name="Li F.W."/>
            <person name="Wang L."/>
        </authorList>
    </citation>
    <scope>NUCLEOTIDE SEQUENCE [LARGE SCALE GENOMIC DNA]</scope>
    <source>
        <strain evidence="2">cv. PW_Plant_1</strain>
    </source>
</reference>
<dbReference type="Proteomes" id="UP001162992">
    <property type="component" value="Chromosome 12"/>
</dbReference>
<evidence type="ECO:0000313" key="2">
    <source>
        <dbReference type="Proteomes" id="UP001162992"/>
    </source>
</evidence>